<dbReference type="InterPro" id="IPR036465">
    <property type="entry name" value="vWFA_dom_sf"/>
</dbReference>
<evidence type="ECO:0000256" key="10">
    <source>
        <dbReference type="ARBA" id="ARBA00022737"/>
    </source>
</evidence>
<dbReference type="EMBL" id="JABSTR010000002">
    <property type="protein sequence ID" value="KAH9363696.1"/>
    <property type="molecule type" value="Genomic_DNA"/>
</dbReference>
<dbReference type="InterPro" id="IPR037196">
    <property type="entry name" value="HSP90_C"/>
</dbReference>
<keyword evidence="21" id="KW-1185">Reference proteome</keyword>
<dbReference type="InterPro" id="IPR010734">
    <property type="entry name" value="Copine_C"/>
</dbReference>
<dbReference type="AlphaFoldDB" id="A0A9J6FMP4"/>
<dbReference type="GO" id="GO:0005524">
    <property type="term" value="F:ATP binding"/>
    <property type="evidence" value="ECO:0007669"/>
    <property type="project" value="UniProtKB-KW"/>
</dbReference>
<dbReference type="VEuPathDB" id="VectorBase:HLOH_048854"/>
<keyword evidence="17" id="KW-0539">Nucleus</keyword>
<dbReference type="SMART" id="SM00239">
    <property type="entry name" value="C2"/>
    <property type="match status" value="2"/>
</dbReference>
<comment type="similarity">
    <text evidence="4">Belongs to the heat shock protein 90 family.</text>
</comment>
<dbReference type="FunFam" id="3.40.50.11260:FF:000001">
    <property type="entry name" value="Heat shock protein 90 alpha"/>
    <property type="match status" value="1"/>
</dbReference>
<dbReference type="SMART" id="SM00327">
    <property type="entry name" value="VWA"/>
    <property type="match status" value="1"/>
</dbReference>
<dbReference type="Gene3D" id="1.20.120.790">
    <property type="entry name" value="Heat shock protein 90, C-terminal domain"/>
    <property type="match status" value="1"/>
</dbReference>
<dbReference type="Pfam" id="PF07002">
    <property type="entry name" value="Copine"/>
    <property type="match status" value="1"/>
</dbReference>
<dbReference type="GO" id="GO:0005886">
    <property type="term" value="C:plasma membrane"/>
    <property type="evidence" value="ECO:0007669"/>
    <property type="project" value="UniProtKB-SubCell"/>
</dbReference>
<dbReference type="Pfam" id="PF13589">
    <property type="entry name" value="HATPase_c_3"/>
    <property type="match status" value="1"/>
</dbReference>
<dbReference type="InterPro" id="IPR037768">
    <property type="entry name" value="C2B_Copine"/>
</dbReference>
<dbReference type="InterPro" id="IPR036890">
    <property type="entry name" value="HATPase_C_sf"/>
</dbReference>
<dbReference type="NCBIfam" id="NF003555">
    <property type="entry name" value="PRK05218.1"/>
    <property type="match status" value="1"/>
</dbReference>
<keyword evidence="9" id="KW-0479">Metal-binding</keyword>
<dbReference type="Proteomes" id="UP000821853">
    <property type="component" value="Chromosome 10"/>
</dbReference>
<dbReference type="Gene3D" id="2.60.40.150">
    <property type="entry name" value="C2 domain"/>
    <property type="match status" value="2"/>
</dbReference>
<protein>
    <recommendedName>
        <fullName evidence="6">Heat shock protein 83</fullName>
    </recommendedName>
</protein>
<evidence type="ECO:0000256" key="13">
    <source>
        <dbReference type="ARBA" id="ARBA00022840"/>
    </source>
</evidence>
<comment type="subcellular location">
    <subcellularLocation>
        <location evidence="2">Cell membrane</location>
    </subcellularLocation>
    <subcellularLocation>
        <location evidence="3">Cytoplasm</location>
    </subcellularLocation>
    <subcellularLocation>
        <location evidence="1">Nucleus</location>
    </subcellularLocation>
</comment>
<evidence type="ECO:0000256" key="11">
    <source>
        <dbReference type="ARBA" id="ARBA00022741"/>
    </source>
</evidence>
<dbReference type="SUPFAM" id="SSF53300">
    <property type="entry name" value="vWA-like"/>
    <property type="match status" value="1"/>
</dbReference>
<evidence type="ECO:0000256" key="7">
    <source>
        <dbReference type="ARBA" id="ARBA00022475"/>
    </source>
</evidence>
<evidence type="ECO:0000256" key="8">
    <source>
        <dbReference type="ARBA" id="ARBA00022490"/>
    </source>
</evidence>
<evidence type="ECO:0000256" key="12">
    <source>
        <dbReference type="ARBA" id="ARBA00022837"/>
    </source>
</evidence>
<dbReference type="InterPro" id="IPR002035">
    <property type="entry name" value="VWF_A"/>
</dbReference>
<evidence type="ECO:0000313" key="21">
    <source>
        <dbReference type="Proteomes" id="UP000821853"/>
    </source>
</evidence>
<dbReference type="PRINTS" id="PR00775">
    <property type="entry name" value="HEATSHOCK90"/>
</dbReference>
<dbReference type="PROSITE" id="PS50004">
    <property type="entry name" value="C2"/>
    <property type="match status" value="1"/>
</dbReference>
<sequence>MNVTDISFPGRDVRISTRREEEAIKLDGLNVAQMKEMRDKAEKHAFQAEVTRMMKLIINSLYRNKEIFLRELISNASDALDKIRLLSLTDPDVLNSNPELTIRIKSDKENGLLHITDTGIGMTKADLVNNLGTIAKSGTAEFLQKVAETADAPKELNDLIGQFGVGFYSAFLVADRVIVTSKNNDDEQYVWESDAGEFTVVKDPRGNTLGRGTQVTLQLKEEARDFLELDSLKKLIEKYSQFINFNIYLWTSKTEMVDEPAEEAKPTPEKDAEDKDEDKVEEEEDDEPKTKKVEKTTWDWELINSAKPIWTRKPAEIEDNEYDEFYKAITKDTKTPLAKTHFIAEGELTFKALLYIPTQQPTESFNRYGGKVDHIKLYVRRVFITDDFQDMMPSYLSFIRGVVDSDDLPLNVSRETLQQHKLLKVIKKKLVRKALDMMKRIPAEQYEQFWKEYSTNLKLGIIEDTTNRTRLAKLVRFHSSNGDGLTSLSEYVSRMKDGQQIIYYMAGASLDEVKRSPFVERLLKKGYEVLYLVEPVDEYSISSLTEFEGKKFQNVAKEGLKVDEGSRARERHDALVRQFEPLTKWLEDDVFKGRILKAVVSERLATSPCALVANQFGWTGNMERLARSNAHAKSHDTMRDYYLSQKKHMELNPRHPLVKELLRRVHDDKNDPKARSMAELMYETATLRSGFLLEDTLAFAERVETLMRKTLNLPEDQPVDEEFDEEGFETIPMDLTKKDEEKPDEEEEPPFVPAGACAPVTKVEISVSCRQLKQKDTFSKSDPMCVLCMRSRDDEDWREVARTETIKDCLDPDFVTKFLVDYFFEERQQLMFKVISWGMRAARWGSWFPTRAGRPSTNSLTVEEVLDCKKLLEMQWQGRKLDKKDWCGKSDPFLAFYRVSEDNSYSAVYRTEVIKKTLNPTWRPFNIHMRQLSGGDEDRTIKVACYDWDSDGAHDLIGEFYTNVRTLSQGPGAANEYELIHPRKKAEKKKYKNSGVVKLVSFIVREAFTFLDYIRGGMQMHFTVAVDFTASNGDPRDPASLHFMDPMRPNAYAMAIRAVGEVIQDYDSDKMFPALGFGARLPPDGRVSHEFFLNGSPTDPYCAGIQGVLEAYQRTLQNVQLYGPTNFSPVIHHVAKFASSYRDGKSYFVLLIITDGVISDMQQTLEAIVQASTLPMSIVIVGVGNADFSAMEVLDGDVARFSAGGRQAERDIVQFVPFNKFLQGGSNWQMNQARLAKEVLAEIPGQVTGYMSRNGIRPGLNPAA</sequence>
<dbReference type="SUPFAM" id="SSF55874">
    <property type="entry name" value="ATPase domain of HSP90 chaperone/DNA topoisomerase II/histidine kinase"/>
    <property type="match status" value="1"/>
</dbReference>
<keyword evidence="8" id="KW-0963">Cytoplasm</keyword>
<evidence type="ECO:0000256" key="1">
    <source>
        <dbReference type="ARBA" id="ARBA00004123"/>
    </source>
</evidence>
<dbReference type="Pfam" id="PF00168">
    <property type="entry name" value="C2"/>
    <property type="match status" value="2"/>
</dbReference>
<evidence type="ECO:0000256" key="2">
    <source>
        <dbReference type="ARBA" id="ARBA00004236"/>
    </source>
</evidence>
<evidence type="ECO:0000256" key="4">
    <source>
        <dbReference type="ARBA" id="ARBA00008239"/>
    </source>
</evidence>
<dbReference type="GO" id="GO:0046872">
    <property type="term" value="F:metal ion binding"/>
    <property type="evidence" value="ECO:0007669"/>
    <property type="project" value="UniProtKB-KW"/>
</dbReference>
<keyword evidence="15" id="KW-0472">Membrane</keyword>
<name>A0A9J6FMP4_HAELO</name>
<dbReference type="HAMAP" id="MF_00505">
    <property type="entry name" value="HSP90"/>
    <property type="match status" value="1"/>
</dbReference>
<dbReference type="InterPro" id="IPR019805">
    <property type="entry name" value="Heat_shock_protein_90_CS"/>
</dbReference>
<dbReference type="InterPro" id="IPR001404">
    <property type="entry name" value="Hsp90_fam"/>
</dbReference>
<comment type="similarity">
    <text evidence="5">Belongs to the copine family.</text>
</comment>
<evidence type="ECO:0000313" key="20">
    <source>
        <dbReference type="EMBL" id="KAH9363696.1"/>
    </source>
</evidence>
<dbReference type="GO" id="GO:0071277">
    <property type="term" value="P:cellular response to calcium ion"/>
    <property type="evidence" value="ECO:0007669"/>
    <property type="project" value="UniProtKB-ARBA"/>
</dbReference>
<keyword evidence="7" id="KW-1003">Cell membrane</keyword>
<evidence type="ECO:0000256" key="16">
    <source>
        <dbReference type="ARBA" id="ARBA00023186"/>
    </source>
</evidence>
<dbReference type="GO" id="GO:0140662">
    <property type="term" value="F:ATP-dependent protein folding chaperone"/>
    <property type="evidence" value="ECO:0007669"/>
    <property type="project" value="InterPro"/>
</dbReference>
<dbReference type="CDD" id="cd04048">
    <property type="entry name" value="C2A_Copine"/>
    <property type="match status" value="1"/>
</dbReference>
<evidence type="ECO:0000256" key="17">
    <source>
        <dbReference type="ARBA" id="ARBA00023242"/>
    </source>
</evidence>
<comment type="caution">
    <text evidence="20">The sequence shown here is derived from an EMBL/GenBank/DDBJ whole genome shotgun (WGS) entry which is preliminary data.</text>
</comment>
<evidence type="ECO:0000256" key="5">
    <source>
        <dbReference type="ARBA" id="ARBA00009048"/>
    </source>
</evidence>
<feature type="region of interest" description="Disordered" evidence="18">
    <location>
        <begin position="259"/>
        <end position="292"/>
    </location>
</feature>
<evidence type="ECO:0000256" key="9">
    <source>
        <dbReference type="ARBA" id="ARBA00022723"/>
    </source>
</evidence>
<dbReference type="SUPFAM" id="SSF49562">
    <property type="entry name" value="C2 domain (Calcium/lipid-binding domain, CaLB)"/>
    <property type="match status" value="2"/>
</dbReference>
<evidence type="ECO:0000259" key="19">
    <source>
        <dbReference type="PROSITE" id="PS50004"/>
    </source>
</evidence>
<accession>A0A9J6FMP4</accession>
<dbReference type="SUPFAM" id="SSF54211">
    <property type="entry name" value="Ribosomal protein S5 domain 2-like"/>
    <property type="match status" value="1"/>
</dbReference>
<evidence type="ECO:0000256" key="3">
    <source>
        <dbReference type="ARBA" id="ARBA00004496"/>
    </source>
</evidence>
<dbReference type="FunFam" id="3.30.230.80:FF:000003">
    <property type="entry name" value="endoplasmin isoform X1"/>
    <property type="match status" value="1"/>
</dbReference>
<dbReference type="PROSITE" id="PS00298">
    <property type="entry name" value="HSP90"/>
    <property type="match status" value="1"/>
</dbReference>
<evidence type="ECO:0000256" key="14">
    <source>
        <dbReference type="ARBA" id="ARBA00023016"/>
    </source>
</evidence>
<dbReference type="Pfam" id="PF00183">
    <property type="entry name" value="HSP90"/>
    <property type="match status" value="1"/>
</dbReference>
<dbReference type="CDD" id="cd16927">
    <property type="entry name" value="HATPase_Hsp90-like"/>
    <property type="match status" value="1"/>
</dbReference>
<keyword evidence="16" id="KW-0143">Chaperone</keyword>
<dbReference type="GO" id="GO:0032991">
    <property type="term" value="C:protein-containing complex"/>
    <property type="evidence" value="ECO:0007669"/>
    <property type="project" value="UniProtKB-ARBA"/>
</dbReference>
<dbReference type="GO" id="GO:0005737">
    <property type="term" value="C:cytoplasm"/>
    <property type="evidence" value="ECO:0007669"/>
    <property type="project" value="UniProtKB-SubCell"/>
</dbReference>
<dbReference type="CDD" id="cd01459">
    <property type="entry name" value="vWA_copine_like"/>
    <property type="match status" value="1"/>
</dbReference>
<dbReference type="Gene3D" id="3.30.565.10">
    <property type="entry name" value="Histidine kinase-like ATPase, C-terminal domain"/>
    <property type="match status" value="1"/>
</dbReference>
<dbReference type="OrthoDB" id="5426351at2759"/>
<dbReference type="SUPFAM" id="SSF110942">
    <property type="entry name" value="HSP90 C-terminal domain"/>
    <property type="match status" value="1"/>
</dbReference>
<dbReference type="FunFam" id="2.60.40.150:FF:000042">
    <property type="entry name" value="Copine 3"/>
    <property type="match status" value="1"/>
</dbReference>
<proteinExistence type="inferred from homology"/>
<dbReference type="InterPro" id="IPR035892">
    <property type="entry name" value="C2_domain_sf"/>
</dbReference>
<feature type="compositionally biased region" description="Basic and acidic residues" evidence="18">
    <location>
        <begin position="262"/>
        <end position="273"/>
    </location>
</feature>
<dbReference type="PANTHER" id="PTHR11528">
    <property type="entry name" value="HEAT SHOCK PROTEIN 90 FAMILY MEMBER"/>
    <property type="match status" value="1"/>
</dbReference>
<evidence type="ECO:0000256" key="18">
    <source>
        <dbReference type="SAM" id="MobiDB-lite"/>
    </source>
</evidence>
<keyword evidence="11" id="KW-0547">Nucleotide-binding</keyword>
<keyword evidence="14" id="KW-0346">Stress response</keyword>
<dbReference type="InterPro" id="IPR020568">
    <property type="entry name" value="Ribosomal_Su5_D2-typ_SF"/>
</dbReference>
<feature type="compositionally biased region" description="Acidic residues" evidence="18">
    <location>
        <begin position="274"/>
        <end position="287"/>
    </location>
</feature>
<gene>
    <name evidence="20" type="ORF">HPB48_002025</name>
</gene>
<evidence type="ECO:0000256" key="15">
    <source>
        <dbReference type="ARBA" id="ARBA00023136"/>
    </source>
</evidence>
<dbReference type="GO" id="GO:0051082">
    <property type="term" value="F:unfolded protein binding"/>
    <property type="evidence" value="ECO:0007669"/>
    <property type="project" value="InterPro"/>
</dbReference>
<keyword evidence="12" id="KW-0106">Calcium</keyword>
<dbReference type="SMART" id="SM00387">
    <property type="entry name" value="HATPase_c"/>
    <property type="match status" value="1"/>
</dbReference>
<organism evidence="20 21">
    <name type="scientific">Haemaphysalis longicornis</name>
    <name type="common">Bush tick</name>
    <dbReference type="NCBI Taxonomy" id="44386"/>
    <lineage>
        <taxon>Eukaryota</taxon>
        <taxon>Metazoa</taxon>
        <taxon>Ecdysozoa</taxon>
        <taxon>Arthropoda</taxon>
        <taxon>Chelicerata</taxon>
        <taxon>Arachnida</taxon>
        <taxon>Acari</taxon>
        <taxon>Parasitiformes</taxon>
        <taxon>Ixodida</taxon>
        <taxon>Ixodoidea</taxon>
        <taxon>Ixodidae</taxon>
        <taxon>Haemaphysalinae</taxon>
        <taxon>Haemaphysalis</taxon>
    </lineage>
</organism>
<feature type="domain" description="C2" evidence="19">
    <location>
        <begin position="851"/>
        <end position="977"/>
    </location>
</feature>
<dbReference type="Gene3D" id="3.40.50.11260">
    <property type="match status" value="1"/>
</dbReference>
<dbReference type="CDD" id="cd04047">
    <property type="entry name" value="C2B_Copine"/>
    <property type="match status" value="1"/>
</dbReference>
<evidence type="ECO:0000256" key="6">
    <source>
        <dbReference type="ARBA" id="ARBA00021845"/>
    </source>
</evidence>
<reference evidence="20 21" key="1">
    <citation type="journal article" date="2020" name="Cell">
        <title>Large-Scale Comparative Analyses of Tick Genomes Elucidate Their Genetic Diversity and Vector Capacities.</title>
        <authorList>
            <consortium name="Tick Genome and Microbiome Consortium (TIGMIC)"/>
            <person name="Jia N."/>
            <person name="Wang J."/>
            <person name="Shi W."/>
            <person name="Du L."/>
            <person name="Sun Y."/>
            <person name="Zhan W."/>
            <person name="Jiang J.F."/>
            <person name="Wang Q."/>
            <person name="Zhang B."/>
            <person name="Ji P."/>
            <person name="Bell-Sakyi L."/>
            <person name="Cui X.M."/>
            <person name="Yuan T.T."/>
            <person name="Jiang B.G."/>
            <person name="Yang W.F."/>
            <person name="Lam T.T."/>
            <person name="Chang Q.C."/>
            <person name="Ding S.J."/>
            <person name="Wang X.J."/>
            <person name="Zhu J.G."/>
            <person name="Ruan X.D."/>
            <person name="Zhao L."/>
            <person name="Wei J.T."/>
            <person name="Ye R.Z."/>
            <person name="Que T.C."/>
            <person name="Du C.H."/>
            <person name="Zhou Y.H."/>
            <person name="Cheng J.X."/>
            <person name="Dai P.F."/>
            <person name="Guo W.B."/>
            <person name="Han X.H."/>
            <person name="Huang E.J."/>
            <person name="Li L.F."/>
            <person name="Wei W."/>
            <person name="Gao Y.C."/>
            <person name="Liu J.Z."/>
            <person name="Shao H.Z."/>
            <person name="Wang X."/>
            <person name="Wang C.C."/>
            <person name="Yang T.C."/>
            <person name="Huo Q.B."/>
            <person name="Li W."/>
            <person name="Chen H.Y."/>
            <person name="Chen S.E."/>
            <person name="Zhou L.G."/>
            <person name="Ni X.B."/>
            <person name="Tian J.H."/>
            <person name="Sheng Y."/>
            <person name="Liu T."/>
            <person name="Pan Y.S."/>
            <person name="Xia L.Y."/>
            <person name="Li J."/>
            <person name="Zhao F."/>
            <person name="Cao W.C."/>
        </authorList>
    </citation>
    <scope>NUCLEOTIDE SEQUENCE [LARGE SCALE GENOMIC DNA]</scope>
    <source>
        <strain evidence="20">HaeL-2018</strain>
    </source>
</reference>
<dbReference type="GO" id="GO:0016887">
    <property type="term" value="F:ATP hydrolysis activity"/>
    <property type="evidence" value="ECO:0007669"/>
    <property type="project" value="InterPro"/>
</dbReference>
<dbReference type="Gene3D" id="3.30.230.80">
    <property type="match status" value="1"/>
</dbReference>
<dbReference type="InterPro" id="IPR020575">
    <property type="entry name" value="Hsp90_N"/>
</dbReference>
<keyword evidence="10" id="KW-0677">Repeat</keyword>
<dbReference type="GO" id="GO:0005634">
    <property type="term" value="C:nucleus"/>
    <property type="evidence" value="ECO:0007669"/>
    <property type="project" value="UniProtKB-SubCell"/>
</dbReference>
<dbReference type="FunFam" id="3.30.565.10:FF:000005">
    <property type="entry name" value="Heat shock protein 90"/>
    <property type="match status" value="1"/>
</dbReference>
<keyword evidence="13" id="KW-0067">ATP-binding</keyword>
<dbReference type="InterPro" id="IPR000008">
    <property type="entry name" value="C2_dom"/>
</dbReference>
<dbReference type="InterPro" id="IPR003594">
    <property type="entry name" value="HATPase_dom"/>
</dbReference>